<proteinExistence type="predicted"/>
<keyword evidence="1" id="KW-0479">Metal-binding</keyword>
<keyword evidence="2 4" id="KW-0863">Zinc-finger</keyword>
<organism evidence="7 8">
    <name type="scientific">Phtheirospermum japonicum</name>
    <dbReference type="NCBI Taxonomy" id="374723"/>
    <lineage>
        <taxon>Eukaryota</taxon>
        <taxon>Viridiplantae</taxon>
        <taxon>Streptophyta</taxon>
        <taxon>Embryophyta</taxon>
        <taxon>Tracheophyta</taxon>
        <taxon>Spermatophyta</taxon>
        <taxon>Magnoliopsida</taxon>
        <taxon>eudicotyledons</taxon>
        <taxon>Gunneridae</taxon>
        <taxon>Pentapetalae</taxon>
        <taxon>asterids</taxon>
        <taxon>lamiids</taxon>
        <taxon>Lamiales</taxon>
        <taxon>Orobanchaceae</taxon>
        <taxon>Orobanchaceae incertae sedis</taxon>
        <taxon>Phtheirospermum</taxon>
    </lineage>
</organism>
<dbReference type="GO" id="GO:0003676">
    <property type="term" value="F:nucleic acid binding"/>
    <property type="evidence" value="ECO:0007669"/>
    <property type="project" value="InterPro"/>
</dbReference>
<dbReference type="PANTHER" id="PTHR42648:SF21">
    <property type="entry name" value="CYSTEINE-RICH RLK (RECEPTOR-LIKE PROTEIN KINASE) 8"/>
    <property type="match status" value="1"/>
</dbReference>
<dbReference type="AlphaFoldDB" id="A0A830BQV8"/>
<dbReference type="Gene3D" id="2.20.25.10">
    <property type="match status" value="1"/>
</dbReference>
<evidence type="ECO:0000256" key="2">
    <source>
        <dbReference type="ARBA" id="ARBA00022771"/>
    </source>
</evidence>
<gene>
    <name evidence="7" type="ORF">PHJA_000963600</name>
</gene>
<evidence type="ECO:0000256" key="1">
    <source>
        <dbReference type="ARBA" id="ARBA00022723"/>
    </source>
</evidence>
<dbReference type="PANTHER" id="PTHR42648">
    <property type="entry name" value="TRANSPOSASE, PUTATIVE-RELATED"/>
    <property type="match status" value="1"/>
</dbReference>
<comment type="caution">
    <text evidence="7">The sequence shown here is derived from an EMBL/GenBank/DDBJ whole genome shotgun (WGS) entry which is preliminary data.</text>
</comment>
<evidence type="ECO:0000313" key="8">
    <source>
        <dbReference type="Proteomes" id="UP000653305"/>
    </source>
</evidence>
<dbReference type="InterPro" id="IPR001222">
    <property type="entry name" value="Znf_TFIIS"/>
</dbReference>
<dbReference type="SMART" id="SM00440">
    <property type="entry name" value="ZnF_C2C2"/>
    <property type="match status" value="1"/>
</dbReference>
<dbReference type="SUPFAM" id="SSF57783">
    <property type="entry name" value="Zinc beta-ribbon"/>
    <property type="match status" value="1"/>
</dbReference>
<name>A0A830BQV8_9LAMI</name>
<keyword evidence="8" id="KW-1185">Reference proteome</keyword>
<dbReference type="OrthoDB" id="1751483at2759"/>
<evidence type="ECO:0000313" key="7">
    <source>
        <dbReference type="EMBL" id="GFP88199.1"/>
    </source>
</evidence>
<dbReference type="GO" id="GO:0008270">
    <property type="term" value="F:zinc ion binding"/>
    <property type="evidence" value="ECO:0007669"/>
    <property type="project" value="UniProtKB-KW"/>
</dbReference>
<dbReference type="Gene3D" id="3.30.420.10">
    <property type="entry name" value="Ribonuclease H-like superfamily/Ribonuclease H"/>
    <property type="match status" value="1"/>
</dbReference>
<dbReference type="InterPro" id="IPR012337">
    <property type="entry name" value="RNaseH-like_sf"/>
</dbReference>
<dbReference type="GO" id="GO:0006351">
    <property type="term" value="P:DNA-templated transcription"/>
    <property type="evidence" value="ECO:0007669"/>
    <property type="project" value="InterPro"/>
</dbReference>
<dbReference type="InterPro" id="IPR036397">
    <property type="entry name" value="RNaseH_sf"/>
</dbReference>
<evidence type="ECO:0000259" key="5">
    <source>
        <dbReference type="PROSITE" id="PS50994"/>
    </source>
</evidence>
<dbReference type="EMBL" id="BMAC01000164">
    <property type="protein sequence ID" value="GFP88199.1"/>
    <property type="molecule type" value="Genomic_DNA"/>
</dbReference>
<protein>
    <submittedName>
        <fullName evidence="7">Retrovirus-related pol polyprotein from transposon tnt 1-94</fullName>
    </submittedName>
</protein>
<sequence length="143" mass="15919">MDLMGPLEVESLGGKRYVLMIVDDFSCFTWVEFLKEKYEAFKAFKNLAKKLCVRFGVSIGRIRSDHGKEFENASFSKYCSKVGVSCPDCDHGEATFTQVQTRSADEPMTIVLVSACVVNFSAGNVKNASRIVLVKIDSSSYTF</sequence>
<reference evidence="7" key="1">
    <citation type="submission" date="2020-07" db="EMBL/GenBank/DDBJ databases">
        <title>Ethylene signaling mediates host invasion by parasitic plants.</title>
        <authorList>
            <person name="Yoshida S."/>
        </authorList>
    </citation>
    <scope>NUCLEOTIDE SEQUENCE</scope>
    <source>
        <strain evidence="7">Okayama</strain>
    </source>
</reference>
<evidence type="ECO:0000256" key="4">
    <source>
        <dbReference type="PROSITE-ProRule" id="PRU00472"/>
    </source>
</evidence>
<evidence type="ECO:0000256" key="3">
    <source>
        <dbReference type="ARBA" id="ARBA00022833"/>
    </source>
</evidence>
<evidence type="ECO:0000259" key="6">
    <source>
        <dbReference type="PROSITE" id="PS51133"/>
    </source>
</evidence>
<feature type="domain" description="Integrase catalytic" evidence="5">
    <location>
        <begin position="1"/>
        <end position="84"/>
    </location>
</feature>
<dbReference type="PROSITE" id="PS51133">
    <property type="entry name" value="ZF_TFIIS_2"/>
    <property type="match status" value="1"/>
</dbReference>
<dbReference type="SUPFAM" id="SSF53098">
    <property type="entry name" value="Ribonuclease H-like"/>
    <property type="match status" value="1"/>
</dbReference>
<feature type="domain" description="TFIIS-type" evidence="6">
    <location>
        <begin position="82"/>
        <end position="121"/>
    </location>
</feature>
<dbReference type="InterPro" id="IPR039537">
    <property type="entry name" value="Retrotran_Ty1/copia-like"/>
</dbReference>
<dbReference type="Proteomes" id="UP000653305">
    <property type="component" value="Unassembled WGS sequence"/>
</dbReference>
<dbReference type="Pfam" id="PF01096">
    <property type="entry name" value="Zn_ribbon_TFIIS"/>
    <property type="match status" value="1"/>
</dbReference>
<dbReference type="PROSITE" id="PS50994">
    <property type="entry name" value="INTEGRASE"/>
    <property type="match status" value="1"/>
</dbReference>
<keyword evidence="3" id="KW-0862">Zinc</keyword>
<dbReference type="GO" id="GO:0015074">
    <property type="term" value="P:DNA integration"/>
    <property type="evidence" value="ECO:0007669"/>
    <property type="project" value="InterPro"/>
</dbReference>
<dbReference type="InterPro" id="IPR001584">
    <property type="entry name" value="Integrase_cat-core"/>
</dbReference>
<accession>A0A830BQV8</accession>